<accession>A0ABT4IK34</accession>
<keyword evidence="4" id="KW-1185">Reference proteome</keyword>
<reference evidence="3" key="1">
    <citation type="submission" date="2022-12" db="EMBL/GenBank/DDBJ databases">
        <title>Isolation and characterisation of novel Methanocorpusculum spp. from native Australian herbivores indicates the genus is ancestrally host-associated.</title>
        <authorList>
            <person name="Volmer J.G."/>
            <person name="Soo R.M."/>
            <person name="Evans P.N."/>
            <person name="Hoedt E.C."/>
            <person name="Astorga Alsina A.L."/>
            <person name="Woodcroft B.J."/>
            <person name="Tyson G.W."/>
            <person name="Hugenholtz P."/>
            <person name="Morrison M."/>
        </authorList>
    </citation>
    <scope>NUCLEOTIDE SEQUENCE</scope>
    <source>
        <strain evidence="3">CW153</strain>
    </source>
</reference>
<organism evidence="3 4">
    <name type="scientific">Methanocorpusculum vombati</name>
    <dbReference type="NCBI Taxonomy" id="3002864"/>
    <lineage>
        <taxon>Archaea</taxon>
        <taxon>Methanobacteriati</taxon>
        <taxon>Methanobacteriota</taxon>
        <taxon>Stenosarchaea group</taxon>
        <taxon>Methanomicrobia</taxon>
        <taxon>Methanomicrobiales</taxon>
        <taxon>Methanocorpusculaceae</taxon>
        <taxon>Methanocorpusculum</taxon>
    </lineage>
</organism>
<feature type="region of interest" description="Disordered" evidence="1">
    <location>
        <begin position="167"/>
        <end position="202"/>
    </location>
</feature>
<protein>
    <submittedName>
        <fullName evidence="3">PH domain-containing protein</fullName>
    </submittedName>
</protein>
<comment type="caution">
    <text evidence="3">The sequence shown here is derived from an EMBL/GenBank/DDBJ whole genome shotgun (WGS) entry which is preliminary data.</text>
</comment>
<gene>
    <name evidence="3" type="ORF">O0S09_02385</name>
</gene>
<dbReference type="EMBL" id="JAPTGC010000002">
    <property type="protein sequence ID" value="MCZ0862103.1"/>
    <property type="molecule type" value="Genomic_DNA"/>
</dbReference>
<dbReference type="InterPro" id="IPR039519">
    <property type="entry name" value="YokE-like_PH"/>
</dbReference>
<dbReference type="Proteomes" id="UP001141336">
    <property type="component" value="Unassembled WGS sequence"/>
</dbReference>
<name>A0ABT4IK34_9EURY</name>
<dbReference type="Pfam" id="PF14470">
    <property type="entry name" value="bPH_3"/>
    <property type="match status" value="1"/>
</dbReference>
<evidence type="ECO:0000256" key="1">
    <source>
        <dbReference type="SAM" id="MobiDB-lite"/>
    </source>
</evidence>
<dbReference type="RefSeq" id="WP_268922314.1">
    <property type="nucleotide sequence ID" value="NZ_JAPTGC010000002.1"/>
</dbReference>
<proteinExistence type="predicted"/>
<feature type="domain" description="YokE-like PH" evidence="2">
    <location>
        <begin position="20"/>
        <end position="107"/>
    </location>
</feature>
<sequence>MAEDVAGSSMPQDILNTFYSGENPLCVMQNLAEEQSRRKIIIVSDQRLMYFEENATGMYDDTLYAFARIESAVFHEGKRSAELRITDTDGAVLKIGWLLNEEAERLLLTLQSAMNDLGTALVSLDRRKSMFSGEEWTLKKPVDYLTKVAKSDAPPMTESYIAPILPKDEEKEEDGETPELFEESCEPVSGPVTPAAEETMDQDTVKECLKALRTLYDNHVLTEEQYRKLRLPLLEKLDI</sequence>
<feature type="compositionally biased region" description="Acidic residues" evidence="1">
    <location>
        <begin position="170"/>
        <end position="185"/>
    </location>
</feature>
<evidence type="ECO:0000313" key="4">
    <source>
        <dbReference type="Proteomes" id="UP001141336"/>
    </source>
</evidence>
<evidence type="ECO:0000259" key="2">
    <source>
        <dbReference type="Pfam" id="PF14470"/>
    </source>
</evidence>
<evidence type="ECO:0000313" key="3">
    <source>
        <dbReference type="EMBL" id="MCZ0862103.1"/>
    </source>
</evidence>